<feature type="compositionally biased region" description="Basic and acidic residues" evidence="1">
    <location>
        <begin position="18"/>
        <end position="29"/>
    </location>
</feature>
<comment type="caution">
    <text evidence="2">The sequence shown here is derived from an EMBL/GenBank/DDBJ whole genome shotgun (WGS) entry which is preliminary data.</text>
</comment>
<evidence type="ECO:0000256" key="1">
    <source>
        <dbReference type="SAM" id="MobiDB-lite"/>
    </source>
</evidence>
<feature type="region of interest" description="Disordered" evidence="1">
    <location>
        <begin position="14"/>
        <end position="39"/>
    </location>
</feature>
<dbReference type="Proteomes" id="UP000828251">
    <property type="component" value="Unassembled WGS sequence"/>
</dbReference>
<evidence type="ECO:0000313" key="3">
    <source>
        <dbReference type="Proteomes" id="UP000828251"/>
    </source>
</evidence>
<organism evidence="2 3">
    <name type="scientific">Gossypium stocksii</name>
    <dbReference type="NCBI Taxonomy" id="47602"/>
    <lineage>
        <taxon>Eukaryota</taxon>
        <taxon>Viridiplantae</taxon>
        <taxon>Streptophyta</taxon>
        <taxon>Embryophyta</taxon>
        <taxon>Tracheophyta</taxon>
        <taxon>Spermatophyta</taxon>
        <taxon>Magnoliopsida</taxon>
        <taxon>eudicotyledons</taxon>
        <taxon>Gunneridae</taxon>
        <taxon>Pentapetalae</taxon>
        <taxon>rosids</taxon>
        <taxon>malvids</taxon>
        <taxon>Malvales</taxon>
        <taxon>Malvaceae</taxon>
        <taxon>Malvoideae</taxon>
        <taxon>Gossypium</taxon>
    </lineage>
</organism>
<gene>
    <name evidence="2" type="ORF">J1N35_039996</name>
</gene>
<proteinExistence type="predicted"/>
<name>A0A9D3UDA0_9ROSI</name>
<keyword evidence="3" id="KW-1185">Reference proteome</keyword>
<accession>A0A9D3UDA0</accession>
<protein>
    <submittedName>
        <fullName evidence="2">Uncharacterized protein</fullName>
    </submittedName>
</protein>
<dbReference type="AlphaFoldDB" id="A0A9D3UDA0"/>
<reference evidence="2 3" key="1">
    <citation type="journal article" date="2021" name="Plant Biotechnol. J.">
        <title>Multi-omics assisted identification of the key and species-specific regulatory components of drought-tolerant mechanisms in Gossypium stocksii.</title>
        <authorList>
            <person name="Yu D."/>
            <person name="Ke L."/>
            <person name="Zhang D."/>
            <person name="Wu Y."/>
            <person name="Sun Y."/>
            <person name="Mei J."/>
            <person name="Sun J."/>
            <person name="Sun Y."/>
        </authorList>
    </citation>
    <scope>NUCLEOTIDE SEQUENCE [LARGE SCALE GENOMIC DNA]</scope>
    <source>
        <strain evidence="3">cv. E1</strain>
        <tissue evidence="2">Leaf</tissue>
    </source>
</reference>
<sequence length="108" mass="11626">MFNDITNVIVALEDEDVEGGHDEVPHPPPEHVPPLSAPSVGSSQVAPILVELGNMLLGAINYLSNGLQGFQVKVNDAFHSMSSRMSSLEDQIAQLITRFPSPPPPQED</sequence>
<evidence type="ECO:0000313" key="2">
    <source>
        <dbReference type="EMBL" id="KAH1038253.1"/>
    </source>
</evidence>
<dbReference type="EMBL" id="JAIQCV010000012">
    <property type="protein sequence ID" value="KAH1038253.1"/>
    <property type="molecule type" value="Genomic_DNA"/>
</dbReference>